<dbReference type="Proteomes" id="UP000324800">
    <property type="component" value="Unassembled WGS sequence"/>
</dbReference>
<dbReference type="Gene3D" id="3.40.50.150">
    <property type="entry name" value="Vaccinia Virus protein VP39"/>
    <property type="match status" value="1"/>
</dbReference>
<protein>
    <recommendedName>
        <fullName evidence="5">Protein arginine N-methyltransferase domain-containing protein</fullName>
    </recommendedName>
</protein>
<dbReference type="InterPro" id="IPR029063">
    <property type="entry name" value="SAM-dependent_MTases_sf"/>
</dbReference>
<feature type="domain" description="Protein arginine N-methyltransferase" evidence="5">
    <location>
        <begin position="152"/>
        <end position="297"/>
    </location>
</feature>
<evidence type="ECO:0000256" key="2">
    <source>
        <dbReference type="ARBA" id="ARBA00022679"/>
    </source>
</evidence>
<dbReference type="CDD" id="cd02440">
    <property type="entry name" value="AdoMet_MTases"/>
    <property type="match status" value="1"/>
</dbReference>
<dbReference type="AlphaFoldDB" id="A0A5J4X9S5"/>
<dbReference type="GO" id="GO:0005634">
    <property type="term" value="C:nucleus"/>
    <property type="evidence" value="ECO:0007669"/>
    <property type="project" value="TreeGrafter"/>
</dbReference>
<evidence type="ECO:0000256" key="3">
    <source>
        <dbReference type="ARBA" id="ARBA00022691"/>
    </source>
</evidence>
<dbReference type="SUPFAM" id="SSF53335">
    <property type="entry name" value="S-adenosyl-L-methionine-dependent methyltransferases"/>
    <property type="match status" value="1"/>
</dbReference>
<dbReference type="Pfam" id="PF22528">
    <property type="entry name" value="PRMT_C"/>
    <property type="match status" value="1"/>
</dbReference>
<keyword evidence="1 4" id="KW-0489">Methyltransferase</keyword>
<dbReference type="PANTHER" id="PTHR11006:SF53">
    <property type="entry name" value="PROTEIN ARGININE N-METHYLTRANSFERASE 3"/>
    <property type="match status" value="1"/>
</dbReference>
<dbReference type="PANTHER" id="PTHR11006">
    <property type="entry name" value="PROTEIN ARGININE N-METHYLTRANSFERASE"/>
    <property type="match status" value="1"/>
</dbReference>
<proteinExistence type="predicted"/>
<evidence type="ECO:0000259" key="5">
    <source>
        <dbReference type="Pfam" id="PF22528"/>
    </source>
</evidence>
<name>A0A5J4X9S5_9EUKA</name>
<dbReference type="Gene3D" id="2.70.160.11">
    <property type="entry name" value="Hnrnp arginine n-methyltransferase1"/>
    <property type="match status" value="1"/>
</dbReference>
<dbReference type="InterPro" id="IPR055135">
    <property type="entry name" value="PRMT_dom"/>
</dbReference>
<keyword evidence="3 4" id="KW-0949">S-adenosyl-L-methionine</keyword>
<evidence type="ECO:0000313" key="7">
    <source>
        <dbReference type="Proteomes" id="UP000324800"/>
    </source>
</evidence>
<evidence type="ECO:0000256" key="4">
    <source>
        <dbReference type="PROSITE-ProRule" id="PRU01015"/>
    </source>
</evidence>
<organism evidence="6 7">
    <name type="scientific">Streblomastix strix</name>
    <dbReference type="NCBI Taxonomy" id="222440"/>
    <lineage>
        <taxon>Eukaryota</taxon>
        <taxon>Metamonada</taxon>
        <taxon>Preaxostyla</taxon>
        <taxon>Oxymonadida</taxon>
        <taxon>Streblomastigidae</taxon>
        <taxon>Streblomastix</taxon>
    </lineage>
</organism>
<comment type="caution">
    <text evidence="6">The sequence shown here is derived from an EMBL/GenBank/DDBJ whole genome shotgun (WGS) entry which is preliminary data.</text>
</comment>
<sequence length="319" mass="36718">MQDFGVDEDKLQEQFLQESMQQAILNNPELFKGKIVLDIGCGSGKLSFFAVHYGATHVYAIDCYSIINDSQTTEKLNNVSDKFTLIKDRIDNVVLPVDYVDVIVSEWMGYCIFFDSMLDPVIFARDKWLRKDTGRIFPDRARLHIMGIKNLLNKKAKDINQPIVGVCDNEQVITNECTLVEIDLMTITTPELHFSLPFQLKVKTSGILFALVAYFDVAFSHSSNSPQQSFVELDDEKKTQQYLFFSRKPYVMNWQQTVFSLPKIWNVDNNDILMGEFTLCSNTSSNEEMNITILYKHIHNDSEQGLMIKDEQQKKYILG</sequence>
<dbReference type="Pfam" id="PF06325">
    <property type="entry name" value="PrmA"/>
    <property type="match status" value="1"/>
</dbReference>
<dbReference type="InterPro" id="IPR025799">
    <property type="entry name" value="Arg_MeTrfase"/>
</dbReference>
<reference evidence="6 7" key="1">
    <citation type="submission" date="2019-03" db="EMBL/GenBank/DDBJ databases">
        <title>Single cell metagenomics reveals metabolic interactions within the superorganism composed of flagellate Streblomastix strix and complex community of Bacteroidetes bacteria on its surface.</title>
        <authorList>
            <person name="Treitli S.C."/>
            <person name="Kolisko M."/>
            <person name="Husnik F."/>
            <person name="Keeling P."/>
            <person name="Hampl V."/>
        </authorList>
    </citation>
    <scope>NUCLEOTIDE SEQUENCE [LARGE SCALE GENOMIC DNA]</scope>
    <source>
        <strain evidence="6">ST1C</strain>
    </source>
</reference>
<dbReference type="EMBL" id="SNRW01000053">
    <property type="protein sequence ID" value="KAA6403853.1"/>
    <property type="molecule type" value="Genomic_DNA"/>
</dbReference>
<dbReference type="GO" id="GO:0016274">
    <property type="term" value="F:protein-arginine N-methyltransferase activity"/>
    <property type="evidence" value="ECO:0007669"/>
    <property type="project" value="InterPro"/>
</dbReference>
<dbReference type="PROSITE" id="PS51678">
    <property type="entry name" value="SAM_MT_PRMT"/>
    <property type="match status" value="1"/>
</dbReference>
<keyword evidence="2 4" id="KW-0808">Transferase</keyword>
<evidence type="ECO:0000313" key="6">
    <source>
        <dbReference type="EMBL" id="KAA6403853.1"/>
    </source>
</evidence>
<dbReference type="OrthoDB" id="7848332at2759"/>
<dbReference type="GO" id="GO:0042054">
    <property type="term" value="F:histone methyltransferase activity"/>
    <property type="evidence" value="ECO:0007669"/>
    <property type="project" value="TreeGrafter"/>
</dbReference>
<evidence type="ECO:0000256" key="1">
    <source>
        <dbReference type="ARBA" id="ARBA00022603"/>
    </source>
</evidence>
<accession>A0A5J4X9S5</accession>
<dbReference type="GO" id="GO:0032259">
    <property type="term" value="P:methylation"/>
    <property type="evidence" value="ECO:0007669"/>
    <property type="project" value="UniProtKB-KW"/>
</dbReference>
<gene>
    <name evidence="6" type="ORF">EZS28_000618</name>
</gene>